<comment type="pathway">
    <text evidence="2">Lipid metabolism.</text>
</comment>
<evidence type="ECO:0000256" key="9">
    <source>
        <dbReference type="ARBA" id="ARBA00023315"/>
    </source>
</evidence>
<keyword evidence="7" id="KW-0319">Glycerol metabolism</keyword>
<protein>
    <recommendedName>
        <fullName evidence="4">diacylglycerol O-acyltransferase</fullName>
        <ecNumber evidence="4">2.3.1.20</ecNumber>
    </recommendedName>
</protein>
<dbReference type="InterPro" id="IPR004255">
    <property type="entry name" value="O-acyltransferase_WSD1_N"/>
</dbReference>
<dbReference type="EC" id="2.3.1.20" evidence="4"/>
<keyword evidence="5" id="KW-0444">Lipid biosynthesis</keyword>
<proteinExistence type="inferred from homology"/>
<evidence type="ECO:0000256" key="3">
    <source>
        <dbReference type="ARBA" id="ARBA00009587"/>
    </source>
</evidence>
<evidence type="ECO:0000259" key="12">
    <source>
        <dbReference type="Pfam" id="PF03007"/>
    </source>
</evidence>
<dbReference type="InterPro" id="IPR009721">
    <property type="entry name" value="O-acyltransferase_WSD1_C"/>
</dbReference>
<comment type="similarity">
    <text evidence="3">Belongs to the long-chain O-acyltransferase family.</text>
</comment>
<feature type="region of interest" description="Disordered" evidence="11">
    <location>
        <begin position="445"/>
        <end position="512"/>
    </location>
</feature>
<evidence type="ECO:0000256" key="10">
    <source>
        <dbReference type="ARBA" id="ARBA00048109"/>
    </source>
</evidence>
<dbReference type="RefSeq" id="WP_162147295.1">
    <property type="nucleotide sequence ID" value="NZ_AUBJ02000001.1"/>
</dbReference>
<dbReference type="Pfam" id="PF06974">
    <property type="entry name" value="WS_DGAT_C"/>
    <property type="match status" value="1"/>
</dbReference>
<evidence type="ECO:0000256" key="6">
    <source>
        <dbReference type="ARBA" id="ARBA00022679"/>
    </source>
</evidence>
<keyword evidence="9" id="KW-0012">Acyltransferase</keyword>
<feature type="domain" description="O-acyltransferase WSD1-like N-terminal" evidence="12">
    <location>
        <begin position="28"/>
        <end position="182"/>
    </location>
</feature>
<dbReference type="PANTHER" id="PTHR31650">
    <property type="entry name" value="O-ACYLTRANSFERASE (WSD1-LIKE) FAMILY PROTEIN"/>
    <property type="match status" value="1"/>
</dbReference>
<dbReference type="InterPro" id="IPR045034">
    <property type="entry name" value="O-acyltransferase_WSD1-like"/>
</dbReference>
<evidence type="ECO:0000256" key="7">
    <source>
        <dbReference type="ARBA" id="ARBA00022798"/>
    </source>
</evidence>
<reference evidence="14 15" key="2">
    <citation type="submission" date="2022-06" db="EMBL/GenBank/DDBJ databases">
        <title>Genomic Encyclopedia of Type Strains, Phase I: the one thousand microbial genomes (KMG-I) project.</title>
        <authorList>
            <person name="Kyrpides N."/>
        </authorList>
    </citation>
    <scope>NUCLEOTIDE SEQUENCE [LARGE SCALE GENOMIC DNA]</scope>
    <source>
        <strain evidence="14 15">DSM 43889</strain>
    </source>
</reference>
<comment type="caution">
    <text evidence="14">The sequence shown here is derived from an EMBL/GenBank/DDBJ whole genome shotgun (WGS) entry which is preliminary data.</text>
</comment>
<evidence type="ECO:0000256" key="1">
    <source>
        <dbReference type="ARBA" id="ARBA00004771"/>
    </source>
</evidence>
<evidence type="ECO:0000256" key="2">
    <source>
        <dbReference type="ARBA" id="ARBA00005189"/>
    </source>
</evidence>
<accession>A0ABT1JGJ5</accession>
<keyword evidence="15" id="KW-1185">Reference proteome</keyword>
<evidence type="ECO:0000256" key="4">
    <source>
        <dbReference type="ARBA" id="ARBA00013244"/>
    </source>
</evidence>
<evidence type="ECO:0000313" key="15">
    <source>
        <dbReference type="Proteomes" id="UP000791080"/>
    </source>
</evidence>
<evidence type="ECO:0000313" key="14">
    <source>
        <dbReference type="EMBL" id="MCP2331596.1"/>
    </source>
</evidence>
<keyword evidence="6" id="KW-0808">Transferase</keyword>
<feature type="region of interest" description="Disordered" evidence="11">
    <location>
        <begin position="1"/>
        <end position="27"/>
    </location>
</feature>
<evidence type="ECO:0000256" key="5">
    <source>
        <dbReference type="ARBA" id="ARBA00022516"/>
    </source>
</evidence>
<feature type="domain" description="O-acyltransferase WSD1 C-terminal" evidence="13">
    <location>
        <begin position="290"/>
        <end position="413"/>
    </location>
</feature>
<name>A0ABT1JGJ5_ACTCY</name>
<evidence type="ECO:0000259" key="13">
    <source>
        <dbReference type="Pfam" id="PF06974"/>
    </source>
</evidence>
<reference evidence="14 15" key="1">
    <citation type="submission" date="2013-07" db="EMBL/GenBank/DDBJ databases">
        <authorList>
            <consortium name="DOE Joint Genome Institute"/>
            <person name="Reeve W."/>
            <person name="Huntemann M."/>
            <person name="Han J."/>
            <person name="Chen A."/>
            <person name="Kyrpides N."/>
            <person name="Mavromatis K."/>
            <person name="Markowitz V."/>
            <person name="Palaniappan K."/>
            <person name="Ivanova N."/>
            <person name="Schaumberg A."/>
            <person name="Pati A."/>
            <person name="Liolios K."/>
            <person name="Nordberg H.P."/>
            <person name="Cantor M.N."/>
            <person name="Hua S.X."/>
            <person name="Woyke T."/>
        </authorList>
    </citation>
    <scope>NUCLEOTIDE SEQUENCE [LARGE SCALE GENOMIC DNA]</scope>
    <source>
        <strain evidence="14 15">DSM 43889</strain>
    </source>
</reference>
<evidence type="ECO:0000256" key="8">
    <source>
        <dbReference type="ARBA" id="ARBA00023098"/>
    </source>
</evidence>
<sequence>MPDPTDVAPSRGTDRVPPVLGGPRTGRLTGLDGSFLAYARPRSGAHADVGAVLEVRGTPPGVAELRAEIAGRVGATPGLRWGLGRSGLVRHPRWRPQRTPDVERLVEHLVPSDGSGEDGLREVLADLLPQPVPERDPWRISLVTGYADDEFAVVVRVRHATHDGVNVVRLLRDVFGEGASPPGGDRAAPRRAGNPWRGMGIVCRDLLSRTDPAPPLEPAGAPRRWRFADVPLSWLTDLARAAGVTVNDVFLTAWAIAVTRHLLVRGERPPAELSLLMPVDTGDGDRPPLGNHLAPVRVRIPLGDGGADAADPARLLTTVHALTARIKSTRRAWHVAALLRLTDFLPNLVLGLPHHLYCRSRTFHCVVTNLRGPVEPLRVGASGVRRVALLPMTYRALGLSVAFASTGGVGTLTVVDTSAADVDGDLPGRWVAALGELAAALGVETDQPASPAEAAPPAPSRAVVATGGSGEPAVDGPPASDTAPPPAPGIGTSGHGAGPGQPLSDTGVAADT</sequence>
<gene>
    <name evidence="14" type="ORF">G443_001866</name>
</gene>
<dbReference type="Pfam" id="PF03007">
    <property type="entry name" value="WS_DGAT_cat"/>
    <property type="match status" value="1"/>
</dbReference>
<dbReference type="Proteomes" id="UP000791080">
    <property type="component" value="Unassembled WGS sequence"/>
</dbReference>
<keyword evidence="8" id="KW-0443">Lipid metabolism</keyword>
<evidence type="ECO:0000256" key="11">
    <source>
        <dbReference type="SAM" id="MobiDB-lite"/>
    </source>
</evidence>
<organism evidence="14 15">
    <name type="scientific">Actinoalloteichus caeruleus DSM 43889</name>
    <dbReference type="NCBI Taxonomy" id="1120930"/>
    <lineage>
        <taxon>Bacteria</taxon>
        <taxon>Bacillati</taxon>
        <taxon>Actinomycetota</taxon>
        <taxon>Actinomycetes</taxon>
        <taxon>Pseudonocardiales</taxon>
        <taxon>Pseudonocardiaceae</taxon>
        <taxon>Actinoalloteichus</taxon>
        <taxon>Actinoalloteichus cyanogriseus</taxon>
    </lineage>
</organism>
<comment type="catalytic activity">
    <reaction evidence="10">
        <text>an acyl-CoA + a 1,2-diacyl-sn-glycerol = a triacyl-sn-glycerol + CoA</text>
        <dbReference type="Rhea" id="RHEA:10868"/>
        <dbReference type="ChEBI" id="CHEBI:17815"/>
        <dbReference type="ChEBI" id="CHEBI:57287"/>
        <dbReference type="ChEBI" id="CHEBI:58342"/>
        <dbReference type="ChEBI" id="CHEBI:64615"/>
        <dbReference type="EC" id="2.3.1.20"/>
    </reaction>
</comment>
<comment type="pathway">
    <text evidence="1">Glycerolipid metabolism; triacylglycerol biosynthesis.</text>
</comment>
<dbReference type="EMBL" id="AUBJ02000001">
    <property type="protein sequence ID" value="MCP2331596.1"/>
    <property type="molecule type" value="Genomic_DNA"/>
</dbReference>
<dbReference type="PANTHER" id="PTHR31650:SF1">
    <property type="entry name" value="WAX ESTER SYNTHASE_DIACYLGLYCEROL ACYLTRANSFERASE 4-RELATED"/>
    <property type="match status" value="1"/>
</dbReference>